<evidence type="ECO:0008006" key="3">
    <source>
        <dbReference type="Google" id="ProtNLM"/>
    </source>
</evidence>
<keyword evidence="2" id="KW-1185">Reference proteome</keyword>
<dbReference type="RefSeq" id="WP_407032916.1">
    <property type="nucleotide sequence ID" value="NZ_JAQGEF010000035.1"/>
</dbReference>
<gene>
    <name evidence="1" type="ORF">O3P16_17370</name>
</gene>
<protein>
    <recommendedName>
        <fullName evidence="3">Secreted protein</fullName>
    </recommendedName>
</protein>
<organism evidence="1 2">
    <name type="scientific">Polluticaenibacter yanchengensis</name>
    <dbReference type="NCBI Taxonomy" id="3014562"/>
    <lineage>
        <taxon>Bacteria</taxon>
        <taxon>Pseudomonadati</taxon>
        <taxon>Bacteroidota</taxon>
        <taxon>Chitinophagia</taxon>
        <taxon>Chitinophagales</taxon>
        <taxon>Chitinophagaceae</taxon>
        <taxon>Polluticaenibacter</taxon>
    </lineage>
</organism>
<name>A0ABT4UP15_9BACT</name>
<dbReference type="EMBL" id="JAQGEF010000035">
    <property type="protein sequence ID" value="MDA3616586.1"/>
    <property type="molecule type" value="Genomic_DNA"/>
</dbReference>
<accession>A0ABT4UP15</accession>
<sequence length="130" mass="14737">MLFRKTMILFLMMVFAVQMFSKALIMLDYAVNTTAYAIHCVNKQKPRLGCNGKCQMAKKMMEEETGSQDNAVKKIPVGTDFCLFTKSCTTIPDITILSHLSYTKFHPAGNEIKMPRSLLRPPITSPYLHL</sequence>
<dbReference type="Proteomes" id="UP001210231">
    <property type="component" value="Unassembled WGS sequence"/>
</dbReference>
<evidence type="ECO:0000313" key="2">
    <source>
        <dbReference type="Proteomes" id="UP001210231"/>
    </source>
</evidence>
<proteinExistence type="predicted"/>
<reference evidence="1 2" key="1">
    <citation type="submission" date="2022-12" db="EMBL/GenBank/DDBJ databases">
        <title>Chitinophagaceae gen. sp. nov., a new member of the family Chitinophagaceae, isolated from soil in a chemical factory.</title>
        <authorList>
            <person name="Ke Z."/>
        </authorList>
    </citation>
    <scope>NUCLEOTIDE SEQUENCE [LARGE SCALE GENOMIC DNA]</scope>
    <source>
        <strain evidence="1 2">LY-5</strain>
    </source>
</reference>
<evidence type="ECO:0000313" key="1">
    <source>
        <dbReference type="EMBL" id="MDA3616586.1"/>
    </source>
</evidence>
<comment type="caution">
    <text evidence="1">The sequence shown here is derived from an EMBL/GenBank/DDBJ whole genome shotgun (WGS) entry which is preliminary data.</text>
</comment>